<accession>A0AC34RCD0</accession>
<evidence type="ECO:0000313" key="2">
    <source>
        <dbReference type="WBParaSite" id="JU765_v2.g5394.t1"/>
    </source>
</evidence>
<organism evidence="1 2">
    <name type="scientific">Panagrolaimus sp. JU765</name>
    <dbReference type="NCBI Taxonomy" id="591449"/>
    <lineage>
        <taxon>Eukaryota</taxon>
        <taxon>Metazoa</taxon>
        <taxon>Ecdysozoa</taxon>
        <taxon>Nematoda</taxon>
        <taxon>Chromadorea</taxon>
        <taxon>Rhabditida</taxon>
        <taxon>Tylenchina</taxon>
        <taxon>Panagrolaimomorpha</taxon>
        <taxon>Panagrolaimoidea</taxon>
        <taxon>Panagrolaimidae</taxon>
        <taxon>Panagrolaimus</taxon>
    </lineage>
</organism>
<evidence type="ECO:0000313" key="1">
    <source>
        <dbReference type="Proteomes" id="UP000887576"/>
    </source>
</evidence>
<sequence length="95" mass="10731">MTITTIQIYNEADGIAYVSQIGFGLGTLHSTMNCIMMLVMISPYRQVITNYFCFLRSKRQISSDSNNMTSFHQRPTEIVKDKQTETGLSHAAYLG</sequence>
<dbReference type="Proteomes" id="UP000887576">
    <property type="component" value="Unplaced"/>
</dbReference>
<name>A0AC34RCD0_9BILA</name>
<proteinExistence type="predicted"/>
<reference evidence="2" key="1">
    <citation type="submission" date="2022-11" db="UniProtKB">
        <authorList>
            <consortium name="WormBaseParasite"/>
        </authorList>
    </citation>
    <scope>IDENTIFICATION</scope>
</reference>
<protein>
    <submittedName>
        <fullName evidence="2">7TM GPCR serpentine receptor class x (Srx) domain-containing protein</fullName>
    </submittedName>
</protein>
<dbReference type="WBParaSite" id="JU765_v2.g5394.t1">
    <property type="protein sequence ID" value="JU765_v2.g5394.t1"/>
    <property type="gene ID" value="JU765_v2.g5394"/>
</dbReference>